<keyword evidence="1" id="KW-0472">Membrane</keyword>
<dbReference type="AlphaFoldDB" id="A0AAE3YU42"/>
<feature type="transmembrane region" description="Helical" evidence="1">
    <location>
        <begin position="53"/>
        <end position="72"/>
    </location>
</feature>
<protein>
    <submittedName>
        <fullName evidence="2">Uncharacterized protein</fullName>
    </submittedName>
</protein>
<dbReference type="EMBL" id="JAVDYB010000001">
    <property type="protein sequence ID" value="MDR7277911.1"/>
    <property type="molecule type" value="Genomic_DNA"/>
</dbReference>
<reference evidence="2" key="1">
    <citation type="submission" date="2023-07" db="EMBL/GenBank/DDBJ databases">
        <title>Sequencing the genomes of 1000 actinobacteria strains.</title>
        <authorList>
            <person name="Klenk H.-P."/>
        </authorList>
    </citation>
    <scope>NUCLEOTIDE SEQUENCE</scope>
    <source>
        <strain evidence="2">DSM 44707</strain>
    </source>
</reference>
<accession>A0AAE3YU42</accession>
<evidence type="ECO:0000313" key="2">
    <source>
        <dbReference type="EMBL" id="MDR7277911.1"/>
    </source>
</evidence>
<name>A0AAE3YU42_9ACTN</name>
<gene>
    <name evidence="2" type="ORF">J2S41_004689</name>
</gene>
<feature type="transmembrane region" description="Helical" evidence="1">
    <location>
        <begin position="29"/>
        <end position="47"/>
    </location>
</feature>
<dbReference type="Proteomes" id="UP001183643">
    <property type="component" value="Unassembled WGS sequence"/>
</dbReference>
<organism evidence="2 3">
    <name type="scientific">Catenuloplanes atrovinosus</name>
    <dbReference type="NCBI Taxonomy" id="137266"/>
    <lineage>
        <taxon>Bacteria</taxon>
        <taxon>Bacillati</taxon>
        <taxon>Actinomycetota</taxon>
        <taxon>Actinomycetes</taxon>
        <taxon>Micromonosporales</taxon>
        <taxon>Micromonosporaceae</taxon>
        <taxon>Catenuloplanes</taxon>
    </lineage>
</organism>
<comment type="caution">
    <text evidence="2">The sequence shown here is derived from an EMBL/GenBank/DDBJ whole genome shotgun (WGS) entry which is preliminary data.</text>
</comment>
<sequence>MSSSADAVLAYWNEHRQQLRQCENQRATMTNFILVIVAALTGLIVQQKFTPPTAALGALIAILGLYGAVISAKYHERATYHLSQARALTTTLKDMGTLDEDANLNQSRTDHYNAFPLLHRLRLHTLWTGLHIAICAHGITLATITAF</sequence>
<proteinExistence type="predicted"/>
<dbReference type="RefSeq" id="WP_310370495.1">
    <property type="nucleotide sequence ID" value="NZ_JAVDYB010000001.1"/>
</dbReference>
<keyword evidence="1" id="KW-1133">Transmembrane helix</keyword>
<evidence type="ECO:0000256" key="1">
    <source>
        <dbReference type="SAM" id="Phobius"/>
    </source>
</evidence>
<keyword evidence="1" id="KW-0812">Transmembrane</keyword>
<evidence type="ECO:0000313" key="3">
    <source>
        <dbReference type="Proteomes" id="UP001183643"/>
    </source>
</evidence>
<keyword evidence="3" id="KW-1185">Reference proteome</keyword>